<dbReference type="EMBL" id="FNPZ01000001">
    <property type="protein sequence ID" value="SDY59294.1"/>
    <property type="molecule type" value="Genomic_DNA"/>
</dbReference>
<dbReference type="SUPFAM" id="SSF53254">
    <property type="entry name" value="Phosphoglycerate mutase-like"/>
    <property type="match status" value="1"/>
</dbReference>
<reference evidence="1 2" key="1">
    <citation type="submission" date="2016-10" db="EMBL/GenBank/DDBJ databases">
        <authorList>
            <person name="de Groot N.N."/>
        </authorList>
    </citation>
    <scope>NUCLEOTIDE SEQUENCE [LARGE SCALE GENOMIC DNA]</scope>
    <source>
        <strain evidence="1 2">CGMCC 4.3491</strain>
    </source>
</reference>
<accession>A0A1H3L5T3</accession>
<name>A0A1H3L5T3_9MICO</name>
<dbReference type="AlphaFoldDB" id="A0A1H3L5T3"/>
<dbReference type="InterPro" id="IPR029033">
    <property type="entry name" value="His_PPase_superfam"/>
</dbReference>
<dbReference type="InterPro" id="IPR013078">
    <property type="entry name" value="His_Pase_superF_clade-1"/>
</dbReference>
<dbReference type="PANTHER" id="PTHR48100">
    <property type="entry name" value="BROAD-SPECIFICITY PHOSPHATASE YOR283W-RELATED"/>
    <property type="match status" value="1"/>
</dbReference>
<gene>
    <name evidence="1" type="ORF">SAMN05216554_0823</name>
</gene>
<dbReference type="Gene3D" id="3.40.50.1240">
    <property type="entry name" value="Phosphoglycerate mutase-like"/>
    <property type="match status" value="1"/>
</dbReference>
<dbReference type="SMART" id="SM00855">
    <property type="entry name" value="PGAM"/>
    <property type="match status" value="1"/>
</dbReference>
<keyword evidence="2" id="KW-1185">Reference proteome</keyword>
<dbReference type="Pfam" id="PF00300">
    <property type="entry name" value="His_Phos_1"/>
    <property type="match status" value="1"/>
</dbReference>
<dbReference type="Proteomes" id="UP000198891">
    <property type="component" value="Unassembled WGS sequence"/>
</dbReference>
<dbReference type="InterPro" id="IPR050275">
    <property type="entry name" value="PGM_Phosphatase"/>
</dbReference>
<protein>
    <submittedName>
        <fullName evidence="1">Broad specificity phosphatase PhoE</fullName>
    </submittedName>
</protein>
<sequence length="231" mass="25537">MFGSRHSRGWAARRLGVVPASQIHLVRHGEVFNPDEVLYGRLPNFGLSDLGHRMAKAAADDLVARKRPVSALYTSPLQRARESGQPIARALALTPAIEDRIIEPTNAFEGRRMRGPGGALRDPRMWRFLWNPWRPAWGEPFTSISDRMLAAMTDAYASVDDGDVVMVSHQLPIWTAHRTVVGEKLAHDPRKRRCALSSITTFERRGDHFVEVGYVDPAAALAAAAIDVGAV</sequence>
<proteinExistence type="predicted"/>
<dbReference type="PANTHER" id="PTHR48100:SF51">
    <property type="entry name" value="PHOSPHOGLYCERATE MUTASE"/>
    <property type="match status" value="1"/>
</dbReference>
<evidence type="ECO:0000313" key="2">
    <source>
        <dbReference type="Proteomes" id="UP000198891"/>
    </source>
</evidence>
<organism evidence="1 2">
    <name type="scientific">Herbiconiux ginsengi</name>
    <dbReference type="NCBI Taxonomy" id="381665"/>
    <lineage>
        <taxon>Bacteria</taxon>
        <taxon>Bacillati</taxon>
        <taxon>Actinomycetota</taxon>
        <taxon>Actinomycetes</taxon>
        <taxon>Micrococcales</taxon>
        <taxon>Microbacteriaceae</taxon>
        <taxon>Herbiconiux</taxon>
    </lineage>
</organism>
<dbReference type="CDD" id="cd07067">
    <property type="entry name" value="HP_PGM_like"/>
    <property type="match status" value="1"/>
</dbReference>
<dbReference type="STRING" id="381665.SAMN05216554_0823"/>
<dbReference type="GO" id="GO:0005737">
    <property type="term" value="C:cytoplasm"/>
    <property type="evidence" value="ECO:0007669"/>
    <property type="project" value="TreeGrafter"/>
</dbReference>
<evidence type="ECO:0000313" key="1">
    <source>
        <dbReference type="EMBL" id="SDY59294.1"/>
    </source>
</evidence>
<dbReference type="GO" id="GO:0016791">
    <property type="term" value="F:phosphatase activity"/>
    <property type="evidence" value="ECO:0007669"/>
    <property type="project" value="TreeGrafter"/>
</dbReference>